<proteinExistence type="predicted"/>
<evidence type="ECO:0000256" key="1">
    <source>
        <dbReference type="ARBA" id="ARBA00004141"/>
    </source>
</evidence>
<evidence type="ECO:0000313" key="9">
    <source>
        <dbReference type="EMBL" id="PSN72659.1"/>
    </source>
</evidence>
<keyword evidence="10" id="KW-1185">Reference proteome</keyword>
<keyword evidence="2 6" id="KW-0812">Transmembrane</keyword>
<comment type="subcellular location">
    <subcellularLocation>
        <location evidence="1">Membrane</location>
        <topology evidence="1">Multi-pass membrane protein</topology>
    </subcellularLocation>
</comment>
<evidence type="ECO:0000256" key="3">
    <source>
        <dbReference type="ARBA" id="ARBA00022989"/>
    </source>
</evidence>
<dbReference type="PANTHER" id="PTHR23112:SF37">
    <property type="entry name" value="G PROTEIN-COUPLED RECEPTOR GPR1"/>
    <property type="match status" value="1"/>
</dbReference>
<evidence type="ECO:0000313" key="10">
    <source>
        <dbReference type="Proteomes" id="UP000240883"/>
    </source>
</evidence>
<evidence type="ECO:0000259" key="8">
    <source>
        <dbReference type="Pfam" id="PF11970"/>
    </source>
</evidence>
<feature type="domain" description="Glucose receptor Git3-like N-terminal" evidence="7">
    <location>
        <begin position="25"/>
        <end position="211"/>
    </location>
</feature>
<keyword evidence="4 6" id="KW-0472">Membrane</keyword>
<dbReference type="InterPro" id="IPR023041">
    <property type="entry name" value="Glucose_rcpt_Git3-like_N"/>
</dbReference>
<feature type="compositionally biased region" description="Polar residues" evidence="5">
    <location>
        <begin position="252"/>
        <end position="270"/>
    </location>
</feature>
<feature type="transmembrane region" description="Helical" evidence="6">
    <location>
        <begin position="335"/>
        <end position="352"/>
    </location>
</feature>
<dbReference type="SUPFAM" id="SSF81321">
    <property type="entry name" value="Family A G protein-coupled receptor-like"/>
    <property type="match status" value="1"/>
</dbReference>
<feature type="transmembrane region" description="Helical" evidence="6">
    <location>
        <begin position="60"/>
        <end position="84"/>
    </location>
</feature>
<protein>
    <recommendedName>
        <fullName evidence="11">Glucose receptor Git3 N-terminal domain-containing protein</fullName>
    </recommendedName>
</protein>
<evidence type="ECO:0008006" key="11">
    <source>
        <dbReference type="Google" id="ProtNLM"/>
    </source>
</evidence>
<evidence type="ECO:0000256" key="4">
    <source>
        <dbReference type="ARBA" id="ARBA00023136"/>
    </source>
</evidence>
<dbReference type="GO" id="GO:0004930">
    <property type="term" value="F:G protein-coupled receptor activity"/>
    <property type="evidence" value="ECO:0007669"/>
    <property type="project" value="TreeGrafter"/>
</dbReference>
<sequence>MFFDARAAPDAPPPPARDWDPAITIPALVGSLLSFFATSSVIICWLFFGGSRRREFRYALILNLTFAEFINTLNNSVSGLVVASTQQKLHDGTSCDFNAWVGQTSVQAVDFSILAISVVTLLTIQLKSYIIYASKVTKTLICVSVWIVPLTTGILGWRWDLYEPVTGNWCWIGSQHETLRYALTHGWRYGIIIISFWIYIFVFAYMHRQLKGRTFSNTSYSSYDDIPYEFSEVPPAVRDSVALESGQMNIFQASNQSPDPQTGKGPTTEASLPPRRHRRGTSSFSFTAPGRNPPFIPPIASDFQQIALADDKRELDNNPSSFRLRRTATKVDRDVWQMVLLNLYPVTYLLLWLPGLANRIAEANDHPVRALFIMQCSTQYIGLANASVYMYKEHRKDIRDWFGRMKRVPSEDQR</sequence>
<feature type="transmembrane region" description="Helical" evidence="6">
    <location>
        <begin position="136"/>
        <end position="159"/>
    </location>
</feature>
<evidence type="ECO:0000256" key="6">
    <source>
        <dbReference type="SAM" id="Phobius"/>
    </source>
</evidence>
<name>A0A2T2P4U5_CORCC</name>
<dbReference type="EMBL" id="KZ678130">
    <property type="protein sequence ID" value="PSN72659.1"/>
    <property type="molecule type" value="Genomic_DNA"/>
</dbReference>
<feature type="transmembrane region" description="Helical" evidence="6">
    <location>
        <begin position="104"/>
        <end position="124"/>
    </location>
</feature>
<dbReference type="InterPro" id="IPR022596">
    <property type="entry name" value="GPR1/2/3_C"/>
</dbReference>
<feature type="domain" description="G protein-coupled receptor GPR1/2/3 C-terminal" evidence="8">
    <location>
        <begin position="336"/>
        <end position="394"/>
    </location>
</feature>
<feature type="transmembrane region" description="Helical" evidence="6">
    <location>
        <begin position="23"/>
        <end position="48"/>
    </location>
</feature>
<dbReference type="Gene3D" id="1.20.1070.10">
    <property type="entry name" value="Rhodopsin 7-helix transmembrane proteins"/>
    <property type="match status" value="1"/>
</dbReference>
<gene>
    <name evidence="9" type="ORF">BS50DRAFT_257744</name>
</gene>
<keyword evidence="3 6" id="KW-1133">Transmembrane helix</keyword>
<dbReference type="Pfam" id="PF11970">
    <property type="entry name" value="GPR_Gpa2_C"/>
    <property type="match status" value="1"/>
</dbReference>
<evidence type="ECO:0000259" key="7">
    <source>
        <dbReference type="Pfam" id="PF11710"/>
    </source>
</evidence>
<dbReference type="GO" id="GO:0007189">
    <property type="term" value="P:adenylate cyclase-activating G protein-coupled receptor signaling pathway"/>
    <property type="evidence" value="ECO:0007669"/>
    <property type="project" value="TreeGrafter"/>
</dbReference>
<feature type="transmembrane region" description="Helical" evidence="6">
    <location>
        <begin position="187"/>
        <end position="206"/>
    </location>
</feature>
<dbReference type="OrthoDB" id="100006at2759"/>
<dbReference type="Proteomes" id="UP000240883">
    <property type="component" value="Unassembled WGS sequence"/>
</dbReference>
<feature type="transmembrane region" description="Helical" evidence="6">
    <location>
        <begin position="372"/>
        <end position="391"/>
    </location>
</feature>
<dbReference type="GO" id="GO:0005886">
    <property type="term" value="C:plasma membrane"/>
    <property type="evidence" value="ECO:0007669"/>
    <property type="project" value="TreeGrafter"/>
</dbReference>
<evidence type="ECO:0000256" key="2">
    <source>
        <dbReference type="ARBA" id="ARBA00022692"/>
    </source>
</evidence>
<dbReference type="PANTHER" id="PTHR23112">
    <property type="entry name" value="G PROTEIN-COUPLED RECEPTOR 157-RELATED"/>
    <property type="match status" value="1"/>
</dbReference>
<evidence type="ECO:0000256" key="5">
    <source>
        <dbReference type="SAM" id="MobiDB-lite"/>
    </source>
</evidence>
<dbReference type="AlphaFoldDB" id="A0A2T2P4U5"/>
<reference evidence="9 10" key="1">
    <citation type="journal article" date="2018" name="Front. Microbiol.">
        <title>Genome-Wide Analysis of Corynespora cassiicola Leaf Fall Disease Putative Effectors.</title>
        <authorList>
            <person name="Lopez D."/>
            <person name="Ribeiro S."/>
            <person name="Label P."/>
            <person name="Fumanal B."/>
            <person name="Venisse J.S."/>
            <person name="Kohler A."/>
            <person name="de Oliveira R.R."/>
            <person name="Labutti K."/>
            <person name="Lipzen A."/>
            <person name="Lail K."/>
            <person name="Bauer D."/>
            <person name="Ohm R.A."/>
            <person name="Barry K.W."/>
            <person name="Spatafora J."/>
            <person name="Grigoriev I.V."/>
            <person name="Martin F.M."/>
            <person name="Pujade-Renaud V."/>
        </authorList>
    </citation>
    <scope>NUCLEOTIDE SEQUENCE [LARGE SCALE GENOMIC DNA]</scope>
    <source>
        <strain evidence="9 10">Philippines</strain>
    </source>
</reference>
<accession>A0A2T2P4U5</accession>
<dbReference type="Pfam" id="PF11710">
    <property type="entry name" value="Git3"/>
    <property type="match status" value="1"/>
</dbReference>
<organism evidence="9 10">
    <name type="scientific">Corynespora cassiicola Philippines</name>
    <dbReference type="NCBI Taxonomy" id="1448308"/>
    <lineage>
        <taxon>Eukaryota</taxon>
        <taxon>Fungi</taxon>
        <taxon>Dikarya</taxon>
        <taxon>Ascomycota</taxon>
        <taxon>Pezizomycotina</taxon>
        <taxon>Dothideomycetes</taxon>
        <taxon>Pleosporomycetidae</taxon>
        <taxon>Pleosporales</taxon>
        <taxon>Corynesporascaceae</taxon>
        <taxon>Corynespora</taxon>
    </lineage>
</organism>
<feature type="region of interest" description="Disordered" evidence="5">
    <location>
        <begin position="252"/>
        <end position="289"/>
    </location>
</feature>